<dbReference type="InterPro" id="IPR043451">
    <property type="entry name" value="Myocardin-like"/>
</dbReference>
<feature type="compositionally biased region" description="Polar residues" evidence="2">
    <location>
        <begin position="761"/>
        <end position="772"/>
    </location>
</feature>
<evidence type="ECO:0000313" key="4">
    <source>
        <dbReference type="Proteomes" id="UP000695022"/>
    </source>
</evidence>
<dbReference type="PANTHER" id="PTHR22793">
    <property type="entry name" value="MYOCARDIN-RELATED TRANSCRIPTION FACTOR-RELATED"/>
    <property type="match status" value="1"/>
</dbReference>
<feature type="compositionally biased region" description="Low complexity" evidence="2">
    <location>
        <begin position="289"/>
        <end position="347"/>
    </location>
</feature>
<feature type="region of interest" description="Disordered" evidence="2">
    <location>
        <begin position="287"/>
        <end position="347"/>
    </location>
</feature>
<feature type="compositionally biased region" description="Low complexity" evidence="2">
    <location>
        <begin position="729"/>
        <end position="760"/>
    </location>
</feature>
<organism evidence="4 5">
    <name type="scientific">Priapulus caudatus</name>
    <name type="common">Priapulid worm</name>
    <dbReference type="NCBI Taxonomy" id="37621"/>
    <lineage>
        <taxon>Eukaryota</taxon>
        <taxon>Metazoa</taxon>
        <taxon>Ecdysozoa</taxon>
        <taxon>Scalidophora</taxon>
        <taxon>Priapulida</taxon>
        <taxon>Priapulimorpha</taxon>
        <taxon>Priapulimorphida</taxon>
        <taxon>Priapulidae</taxon>
        <taxon>Priapulus</taxon>
    </lineage>
</organism>
<evidence type="ECO:0000313" key="5">
    <source>
        <dbReference type="RefSeq" id="XP_014663445.1"/>
    </source>
</evidence>
<dbReference type="InterPro" id="IPR003034">
    <property type="entry name" value="SAP_dom"/>
</dbReference>
<keyword evidence="1" id="KW-0175">Coiled coil</keyword>
<sequence length="1162" mass="123963">MTGNDSLTVTTPTSTQTTVCVSSTCNSISTCTMTSNDSTPSSDIMTSSIIASPKQKEQLPLSPPRDLTKVKLDDLKVSDLRAELKKRNLPVSGPKPQLIERLKPHCELITIIKTPKTFTKCSASSVKTSSAGKEAVGIVTLESTTRSLQVATATNAVGINGCSPGSNRSLSSDDTDLTSLSSSMSSGGRLSIMPVSPDSSAMDVTMSPNQVLHYSGVMVNGTRMSPTSSQQSVGPAHPICPSPVMLGPLSVSSATLTGMMSPASYTGSIMSPVRVCTGSISIASPHSGSIPSVQSVNPPSVQSVSPPSVHSVSPLSVQSVNPPSVQSVNPPSVQGMNPPSVQSVSPPSIQNMNPPSIQSSTNIQSISTPNMQNMGLSSLTTVSMSSLQNTSLPNVETIALSSNQTLTSMQAVTTHPSTVAMGHVDSTTSTEKMDVGEETMSVKLENCVQKTQQQHHRSLNMKQVLMNEDLLRQQQTKIEELERELKKSQMALKQQQLVVLKQQQMGLQGSINPMDTKMLKNLQLKQHILNQQHQKLQTAVQKQQQALTSLTNATLEGAANRSIAMTTTPASSMGTITSTKKLLTSWPTGTTTKTSRPSALTTATASIGATTSTTSNSLINRVTKHRTMPMPVSQLQVALSAATVAINATSSSSQVMTSSSSDVSVGGLGTTLPPVSFIINLHKPPPDYDEATKQLKQHKQQPQQVSPLPGTLAQFNQTLQLQSDHHHQQQQQQQQEQQQQHQQQQQQQQEQQLQQEQQQQASLTSGPPSATATRMLPSLAAALSLPAVLSASTKSQAIDDVLEILIKNGELPESAAQEPPPTPKTTEAFISAANTVAHSFTPSALQQPLMPVTSVADTEGGASGDSSHHRNILSDFNLNLEFPVDEEYIDFNLLERHIANLQTSDIKQESNVEPMKVNAEVCSSHVGGTFDAVMGTDASLEQDREVTLQLVKSEFPFLDGCQGMAVDCNPTWIDTANYFTDNMVKNGPQIAPASCSSMIPICGTFTTNTFGSSCSNSPFTSVTVNMAAQGPEGHFTRKEVAAPATGPRKVDFHLEVSDISDAEPDADEHMDLCDWLDVIMPSTGTAPLSNNAPVTLGADVDAYMVNNTSPASTLHDEAAQMELTQTTLNADFAELLDFDDMDFTQQSTHDVGGWDKIDVTMT</sequence>
<evidence type="ECO:0000256" key="2">
    <source>
        <dbReference type="SAM" id="MobiDB-lite"/>
    </source>
</evidence>
<dbReference type="PANTHER" id="PTHR22793:SF12">
    <property type="entry name" value="MYOCARDIN-RELATED TRANSCRIPTION FACTOR, ISOFORM H"/>
    <property type="match status" value="1"/>
</dbReference>
<dbReference type="SUPFAM" id="SSF68906">
    <property type="entry name" value="SAP domain"/>
    <property type="match status" value="1"/>
</dbReference>
<gene>
    <name evidence="5" type="primary">LOC106806105</name>
</gene>
<dbReference type="SMART" id="SM00513">
    <property type="entry name" value="SAP"/>
    <property type="match status" value="1"/>
</dbReference>
<dbReference type="InterPro" id="IPR036361">
    <property type="entry name" value="SAP_dom_sf"/>
</dbReference>
<evidence type="ECO:0000259" key="3">
    <source>
        <dbReference type="PROSITE" id="PS50800"/>
    </source>
</evidence>
<dbReference type="Gene3D" id="1.10.720.30">
    <property type="entry name" value="SAP domain"/>
    <property type="match status" value="1"/>
</dbReference>
<proteinExistence type="predicted"/>
<name>A0ABM1DU24_PRICU</name>
<reference evidence="5" key="1">
    <citation type="submission" date="2025-08" db="UniProtKB">
        <authorList>
            <consortium name="RefSeq"/>
        </authorList>
    </citation>
    <scope>IDENTIFICATION</scope>
</reference>
<feature type="compositionally biased region" description="Low complexity" evidence="2">
    <location>
        <begin position="166"/>
        <end position="190"/>
    </location>
</feature>
<feature type="region of interest" description="Disordered" evidence="2">
    <location>
        <begin position="161"/>
        <end position="190"/>
    </location>
</feature>
<feature type="coiled-coil region" evidence="1">
    <location>
        <begin position="464"/>
        <end position="553"/>
    </location>
</feature>
<dbReference type="PROSITE" id="PS50800">
    <property type="entry name" value="SAP"/>
    <property type="match status" value="1"/>
</dbReference>
<protein>
    <submittedName>
        <fullName evidence="5">Dual specificity protein kinase splA-like</fullName>
    </submittedName>
</protein>
<dbReference type="Pfam" id="PF02037">
    <property type="entry name" value="SAP"/>
    <property type="match status" value="1"/>
</dbReference>
<dbReference type="GeneID" id="106806105"/>
<evidence type="ECO:0000256" key="1">
    <source>
        <dbReference type="SAM" id="Coils"/>
    </source>
</evidence>
<dbReference type="Proteomes" id="UP000695022">
    <property type="component" value="Unplaced"/>
</dbReference>
<feature type="domain" description="SAP" evidence="3">
    <location>
        <begin position="72"/>
        <end position="106"/>
    </location>
</feature>
<feature type="region of interest" description="Disordered" evidence="2">
    <location>
        <begin position="678"/>
        <end position="772"/>
    </location>
</feature>
<dbReference type="RefSeq" id="XP_014663445.1">
    <property type="nucleotide sequence ID" value="XM_014807959.1"/>
</dbReference>
<keyword evidence="4" id="KW-1185">Reference proteome</keyword>
<feature type="compositionally biased region" description="Basic and acidic residues" evidence="2">
    <location>
        <begin position="684"/>
        <end position="693"/>
    </location>
</feature>
<accession>A0ABM1DU24</accession>